<dbReference type="OrthoDB" id="5518068at2"/>
<dbReference type="Proteomes" id="UP000268094">
    <property type="component" value="Unassembled WGS sequence"/>
</dbReference>
<dbReference type="Gene3D" id="3.30.700.10">
    <property type="entry name" value="Glycoprotein, Type 4 Pilin"/>
    <property type="match status" value="1"/>
</dbReference>
<dbReference type="AlphaFoldDB" id="A0A3A8I7M2"/>
<evidence type="ECO:0000313" key="2">
    <source>
        <dbReference type="EMBL" id="RKG74341.1"/>
    </source>
</evidence>
<dbReference type="InterPro" id="IPR045584">
    <property type="entry name" value="Pilin-like"/>
</dbReference>
<reference evidence="3" key="1">
    <citation type="submission" date="2018-09" db="EMBL/GenBank/DDBJ databases">
        <authorList>
            <person name="Livingstone P.G."/>
            <person name="Whitworth D.E."/>
        </authorList>
    </citation>
    <scope>NUCLEOTIDE SEQUENCE [LARGE SCALE GENOMIC DNA]</scope>
    <source>
        <strain evidence="3">CA054A</strain>
    </source>
</reference>
<keyword evidence="1" id="KW-1133">Transmembrane helix</keyword>
<sequence>MTSMSSDVPAAPKKSVLPGVALGFSIASLCLICLWPVGLVLSIVAMVKTGKPGQQGRGLALAALIISVASIFFSGIMAAIAIPNFIKFQARAKQAECKVNLKSIYISAQGQLAEEQPLGSLQELGFVPEPGNRYAYVLRLPDDFVSVSPRFTAIDPTEIQAALDTAGVVPGVQGECPECTLTAACVGNVDNDDTLDVWSISTAERTDANGKAIAPGEVFNHMNDVQE</sequence>
<keyword evidence="3" id="KW-1185">Reference proteome</keyword>
<evidence type="ECO:0000256" key="1">
    <source>
        <dbReference type="SAM" id="Phobius"/>
    </source>
</evidence>
<dbReference type="Pfam" id="PF14245">
    <property type="entry name" value="Pilin_PilA"/>
    <property type="match status" value="1"/>
</dbReference>
<feature type="transmembrane region" description="Helical" evidence="1">
    <location>
        <begin position="20"/>
        <end position="47"/>
    </location>
</feature>
<proteinExistence type="predicted"/>
<dbReference type="InterPro" id="IPR028188">
    <property type="entry name" value="Pilin_PilA"/>
</dbReference>
<dbReference type="RefSeq" id="WP_120544944.1">
    <property type="nucleotide sequence ID" value="NZ_RAVZ01000373.1"/>
</dbReference>
<protein>
    <submittedName>
        <fullName evidence="2">Pilin</fullName>
    </submittedName>
</protein>
<organism evidence="2 3">
    <name type="scientific">Corallococcus terminator</name>
    <dbReference type="NCBI Taxonomy" id="2316733"/>
    <lineage>
        <taxon>Bacteria</taxon>
        <taxon>Pseudomonadati</taxon>
        <taxon>Myxococcota</taxon>
        <taxon>Myxococcia</taxon>
        <taxon>Myxococcales</taxon>
        <taxon>Cystobacterineae</taxon>
        <taxon>Myxococcaceae</taxon>
        <taxon>Corallococcus</taxon>
    </lineage>
</organism>
<name>A0A3A8I7M2_9BACT</name>
<accession>A0A3A8I7M2</accession>
<keyword evidence="1" id="KW-0472">Membrane</keyword>
<evidence type="ECO:0000313" key="3">
    <source>
        <dbReference type="Proteomes" id="UP000268094"/>
    </source>
</evidence>
<gene>
    <name evidence="2" type="ORF">D7V88_35020</name>
</gene>
<keyword evidence="1" id="KW-0812">Transmembrane</keyword>
<dbReference type="SUPFAM" id="SSF54523">
    <property type="entry name" value="Pili subunits"/>
    <property type="match status" value="1"/>
</dbReference>
<feature type="transmembrane region" description="Helical" evidence="1">
    <location>
        <begin position="59"/>
        <end position="82"/>
    </location>
</feature>
<dbReference type="EMBL" id="RAVZ01000373">
    <property type="protein sequence ID" value="RKG74341.1"/>
    <property type="molecule type" value="Genomic_DNA"/>
</dbReference>
<comment type="caution">
    <text evidence="2">The sequence shown here is derived from an EMBL/GenBank/DDBJ whole genome shotgun (WGS) entry which is preliminary data.</text>
</comment>